<evidence type="ECO:0000256" key="3">
    <source>
        <dbReference type="ARBA" id="ARBA00023163"/>
    </source>
</evidence>
<feature type="domain" description="HTH deoR-type" evidence="4">
    <location>
        <begin position="5"/>
        <end position="60"/>
    </location>
</feature>
<dbReference type="Proteomes" id="UP000574761">
    <property type="component" value="Unassembled WGS sequence"/>
</dbReference>
<dbReference type="GO" id="GO:0003677">
    <property type="term" value="F:DNA binding"/>
    <property type="evidence" value="ECO:0007669"/>
    <property type="project" value="UniProtKB-KW"/>
</dbReference>
<keyword evidence="6" id="KW-1185">Reference proteome</keyword>
<dbReference type="Gene3D" id="3.40.50.1360">
    <property type="match status" value="1"/>
</dbReference>
<keyword evidence="1" id="KW-0805">Transcription regulation</keyword>
<evidence type="ECO:0000313" key="5">
    <source>
        <dbReference type="EMBL" id="MBB3976211.1"/>
    </source>
</evidence>
<dbReference type="PROSITE" id="PS00894">
    <property type="entry name" value="HTH_DEOR_1"/>
    <property type="match status" value="1"/>
</dbReference>
<evidence type="ECO:0000313" key="6">
    <source>
        <dbReference type="Proteomes" id="UP000574761"/>
    </source>
</evidence>
<comment type="caution">
    <text evidence="5">The sequence shown here is derived from an EMBL/GenBank/DDBJ whole genome shotgun (WGS) entry which is preliminary data.</text>
</comment>
<evidence type="ECO:0000259" key="4">
    <source>
        <dbReference type="PROSITE" id="PS51000"/>
    </source>
</evidence>
<organism evidence="5 6">
    <name type="scientific">Mycoplana azooxidifex</name>
    <dbReference type="NCBI Taxonomy" id="1636188"/>
    <lineage>
        <taxon>Bacteria</taxon>
        <taxon>Pseudomonadati</taxon>
        <taxon>Pseudomonadota</taxon>
        <taxon>Alphaproteobacteria</taxon>
        <taxon>Hyphomicrobiales</taxon>
        <taxon>Rhizobiaceae</taxon>
        <taxon>Mycoplana</taxon>
    </lineage>
</organism>
<dbReference type="SMART" id="SM00420">
    <property type="entry name" value="HTH_DEOR"/>
    <property type="match status" value="1"/>
</dbReference>
<dbReference type="PROSITE" id="PS51000">
    <property type="entry name" value="HTH_DEOR_2"/>
    <property type="match status" value="1"/>
</dbReference>
<protein>
    <submittedName>
        <fullName evidence="5">DeoR/GlpR family transcriptional regulator of sugar metabolism</fullName>
    </submittedName>
</protein>
<dbReference type="InterPro" id="IPR014036">
    <property type="entry name" value="DeoR-like_C"/>
</dbReference>
<dbReference type="InterPro" id="IPR036388">
    <property type="entry name" value="WH-like_DNA-bd_sf"/>
</dbReference>
<dbReference type="Pfam" id="PF08220">
    <property type="entry name" value="HTH_DeoR"/>
    <property type="match status" value="1"/>
</dbReference>
<dbReference type="PANTHER" id="PTHR30363:SF44">
    <property type="entry name" value="AGA OPERON TRANSCRIPTIONAL REPRESSOR-RELATED"/>
    <property type="match status" value="1"/>
</dbReference>
<gene>
    <name evidence="5" type="ORF">GGQ64_001400</name>
</gene>
<dbReference type="PANTHER" id="PTHR30363">
    <property type="entry name" value="HTH-TYPE TRANSCRIPTIONAL REGULATOR SRLR-RELATED"/>
    <property type="match status" value="1"/>
</dbReference>
<reference evidence="5 6" key="1">
    <citation type="submission" date="2020-08" db="EMBL/GenBank/DDBJ databases">
        <title>Genomic Encyclopedia of Type Strains, Phase IV (KMG-IV): sequencing the most valuable type-strain genomes for metagenomic binning, comparative biology and taxonomic classification.</title>
        <authorList>
            <person name="Goeker M."/>
        </authorList>
    </citation>
    <scope>NUCLEOTIDE SEQUENCE [LARGE SCALE GENOMIC DNA]</scope>
    <source>
        <strain evidence="5 6">DSM 100211</strain>
    </source>
</reference>
<dbReference type="InterPro" id="IPR036390">
    <property type="entry name" value="WH_DNA-bd_sf"/>
</dbReference>
<name>A0A7W6D7U1_9HYPH</name>
<dbReference type="InterPro" id="IPR037171">
    <property type="entry name" value="NagB/RpiA_transferase-like"/>
</dbReference>
<dbReference type="InterPro" id="IPR050313">
    <property type="entry name" value="Carb_Metab_HTH_regulators"/>
</dbReference>
<evidence type="ECO:0000256" key="1">
    <source>
        <dbReference type="ARBA" id="ARBA00023015"/>
    </source>
</evidence>
<dbReference type="Gene3D" id="1.10.10.10">
    <property type="entry name" value="Winged helix-like DNA-binding domain superfamily/Winged helix DNA-binding domain"/>
    <property type="match status" value="1"/>
</dbReference>
<sequence length="256" mass="27553">MNLLPEERAETILRRLQRDGRVLVDTLAGELSVSGETIRRDLKRLERSGLLRRSHGGAVPMPPSQAEDLSFPARSILNISAKRRIAAAAAAHVADGQALMMDSSSTVQEALRALGDRRDLTIVTNSIGVLTDPASRMHRVISVGGEYEPDIMTFHGPLAVAAARQFHADLAIISVKALSRRSGLMVANAAEAEIKRAFIECADQTLLLVDGDKFDSSGLVAVGPLSSVDILITDREPDEEWSEIIAGANVRLEMAG</sequence>
<dbReference type="InterPro" id="IPR001034">
    <property type="entry name" value="DeoR_HTH"/>
</dbReference>
<dbReference type="PRINTS" id="PR00037">
    <property type="entry name" value="HTHLACR"/>
</dbReference>
<dbReference type="GO" id="GO:0003700">
    <property type="term" value="F:DNA-binding transcription factor activity"/>
    <property type="evidence" value="ECO:0007669"/>
    <property type="project" value="InterPro"/>
</dbReference>
<dbReference type="Pfam" id="PF00455">
    <property type="entry name" value="DeoRC"/>
    <property type="match status" value="1"/>
</dbReference>
<dbReference type="SMART" id="SM01134">
    <property type="entry name" value="DeoRC"/>
    <property type="match status" value="1"/>
</dbReference>
<dbReference type="InterPro" id="IPR018356">
    <property type="entry name" value="Tscrpt_reg_HTH_DeoR_CS"/>
</dbReference>
<dbReference type="EMBL" id="JACIEE010000003">
    <property type="protein sequence ID" value="MBB3976211.1"/>
    <property type="molecule type" value="Genomic_DNA"/>
</dbReference>
<keyword evidence="3" id="KW-0804">Transcription</keyword>
<keyword evidence="2" id="KW-0238">DNA-binding</keyword>
<dbReference type="SUPFAM" id="SSF100950">
    <property type="entry name" value="NagB/RpiA/CoA transferase-like"/>
    <property type="match status" value="1"/>
</dbReference>
<dbReference type="RefSeq" id="WP_183801159.1">
    <property type="nucleotide sequence ID" value="NZ_JACIEE010000003.1"/>
</dbReference>
<dbReference type="AlphaFoldDB" id="A0A7W6D7U1"/>
<proteinExistence type="predicted"/>
<dbReference type="SUPFAM" id="SSF46785">
    <property type="entry name" value="Winged helix' DNA-binding domain"/>
    <property type="match status" value="1"/>
</dbReference>
<evidence type="ECO:0000256" key="2">
    <source>
        <dbReference type="ARBA" id="ARBA00023125"/>
    </source>
</evidence>
<accession>A0A7W6D7U1</accession>